<dbReference type="AlphaFoldDB" id="W3WV55"/>
<dbReference type="HOGENOM" id="CLU_500677_0_0_1"/>
<organism evidence="1 2">
    <name type="scientific">Pestalotiopsis fici (strain W106-1 / CGMCC3.15140)</name>
    <dbReference type="NCBI Taxonomy" id="1229662"/>
    <lineage>
        <taxon>Eukaryota</taxon>
        <taxon>Fungi</taxon>
        <taxon>Dikarya</taxon>
        <taxon>Ascomycota</taxon>
        <taxon>Pezizomycotina</taxon>
        <taxon>Sordariomycetes</taxon>
        <taxon>Xylariomycetidae</taxon>
        <taxon>Amphisphaeriales</taxon>
        <taxon>Sporocadaceae</taxon>
        <taxon>Pestalotiopsis</taxon>
    </lineage>
</organism>
<dbReference type="eggNOG" id="ENOG502SPCI">
    <property type="taxonomic scope" value="Eukaryota"/>
</dbReference>
<evidence type="ECO:0000313" key="1">
    <source>
        <dbReference type="EMBL" id="ETS77037.1"/>
    </source>
</evidence>
<proteinExistence type="predicted"/>
<keyword evidence="2" id="KW-1185">Reference proteome</keyword>
<dbReference type="GeneID" id="19275924"/>
<dbReference type="KEGG" id="pfy:PFICI_10911"/>
<accession>W3WV55</accession>
<dbReference type="Proteomes" id="UP000030651">
    <property type="component" value="Unassembled WGS sequence"/>
</dbReference>
<protein>
    <submittedName>
        <fullName evidence="1">Uncharacterized protein</fullName>
    </submittedName>
</protein>
<sequence length="544" mass="61605">MASLIGRFLNHLALGPLERKVTEYLNAATCDSVASDLGKVLLPQRWRARGHLQVIFGQYCIQDSAGEKYWNEDSFRNHIRSAHPESIISDGAVRLLWRSFHFYAYHPFPRHPQQVTNLDFDAFHRAALLVVFQCDSLLGTRELDWFWRHDAAFFHNACFARVFRSLAVPETATIEQGKSVNQVNDVTPSLSDAMDVLVMVGPQFIHAMPSERQLETVARRLFISGPAAERGSARREDVSNLMELLLRLELNEEKWGSYYHYGHILQADPANEEFTEALVDALMGGENKQVMTPEQLLEATCLFPNLPLRFQQLWAVLFQPPMESPCSLPAASTHIREGVISLFLPRLSFEIDFRPREDNQDTRITFAEVLVSLDSSNLEMSSLNKALSLHSSDHVVLFTGDTESTRRAVMGVYLPAPSSVINYSLGHTWQRSSHVFFQLLPTFRLLWGTKSYARLADLINTRDKKTSPGDDMQIDNPKTLTVPYWIGDASGEGVRLKIDPEKRTVALTGGDAQLRTDLKTKRSNEVAEEDEVLIQNARMNLFTV</sequence>
<evidence type="ECO:0000313" key="2">
    <source>
        <dbReference type="Proteomes" id="UP000030651"/>
    </source>
</evidence>
<name>W3WV55_PESFW</name>
<dbReference type="OMA" id="PYWTKKS"/>
<dbReference type="InParanoid" id="W3WV55"/>
<dbReference type="EMBL" id="KI912116">
    <property type="protein sequence ID" value="ETS77037.1"/>
    <property type="molecule type" value="Genomic_DNA"/>
</dbReference>
<dbReference type="OrthoDB" id="5343429at2759"/>
<gene>
    <name evidence="1" type="ORF">PFICI_10911</name>
</gene>
<dbReference type="RefSeq" id="XP_007837683.1">
    <property type="nucleotide sequence ID" value="XM_007839492.1"/>
</dbReference>
<reference evidence="2" key="1">
    <citation type="journal article" date="2015" name="BMC Genomics">
        <title>Genomic and transcriptomic analysis of the endophytic fungus Pestalotiopsis fici reveals its lifestyle and high potential for synthesis of natural products.</title>
        <authorList>
            <person name="Wang X."/>
            <person name="Zhang X."/>
            <person name="Liu L."/>
            <person name="Xiang M."/>
            <person name="Wang W."/>
            <person name="Sun X."/>
            <person name="Che Y."/>
            <person name="Guo L."/>
            <person name="Liu G."/>
            <person name="Guo L."/>
            <person name="Wang C."/>
            <person name="Yin W.B."/>
            <person name="Stadler M."/>
            <person name="Zhang X."/>
            <person name="Liu X."/>
        </authorList>
    </citation>
    <scope>NUCLEOTIDE SEQUENCE [LARGE SCALE GENOMIC DNA]</scope>
    <source>
        <strain evidence="2">W106-1 / CGMCC3.15140</strain>
    </source>
</reference>